<feature type="chain" id="PRO_5045645452" evidence="1">
    <location>
        <begin position="25"/>
        <end position="139"/>
    </location>
</feature>
<keyword evidence="3" id="KW-1185">Reference proteome</keyword>
<dbReference type="RefSeq" id="WP_254744786.1">
    <property type="nucleotide sequence ID" value="NZ_JANCLU010000019.1"/>
</dbReference>
<protein>
    <submittedName>
        <fullName evidence="2">DUF1236 domain-containing protein</fullName>
    </submittedName>
</protein>
<dbReference type="InterPro" id="IPR009642">
    <property type="entry name" value="DUF1236"/>
</dbReference>
<reference evidence="2 3" key="1">
    <citation type="submission" date="2022-07" db="EMBL/GenBank/DDBJ databases">
        <authorList>
            <person name="Li W.-J."/>
            <person name="Deng Q.-Q."/>
        </authorList>
    </citation>
    <scope>NUCLEOTIDE SEQUENCE [LARGE SCALE GENOMIC DNA]</scope>
    <source>
        <strain evidence="2 3">SYSU M60028</strain>
    </source>
</reference>
<dbReference type="EMBL" id="JANCLU010000019">
    <property type="protein sequence ID" value="MCP8940269.1"/>
    <property type="molecule type" value="Genomic_DNA"/>
</dbReference>
<keyword evidence="1" id="KW-0732">Signal</keyword>
<name>A0ABT1LFR6_9HYPH</name>
<dbReference type="Proteomes" id="UP001205890">
    <property type="component" value="Unassembled WGS sequence"/>
</dbReference>
<evidence type="ECO:0000313" key="2">
    <source>
        <dbReference type="EMBL" id="MCP8940269.1"/>
    </source>
</evidence>
<evidence type="ECO:0000256" key="1">
    <source>
        <dbReference type="SAM" id="SignalP"/>
    </source>
</evidence>
<sequence>MKARNLLAVSATAMSLVLAYPAMAQSTGGAATGAVGGAAAGAVVGGPVGAAVGGVTGAIVGGALAPADTGRVKEYVVREHRPSVKLKEKVVVGEALPSSVELYTVPADVGVKTEYRYTVVNDRAVLVDPHSRKIVQIID</sequence>
<organism evidence="2 3">
    <name type="scientific">Alsobacter ponti</name>
    <dbReference type="NCBI Taxonomy" id="2962936"/>
    <lineage>
        <taxon>Bacteria</taxon>
        <taxon>Pseudomonadati</taxon>
        <taxon>Pseudomonadota</taxon>
        <taxon>Alphaproteobacteria</taxon>
        <taxon>Hyphomicrobiales</taxon>
        <taxon>Alsobacteraceae</taxon>
        <taxon>Alsobacter</taxon>
    </lineage>
</organism>
<proteinExistence type="predicted"/>
<feature type="signal peptide" evidence="1">
    <location>
        <begin position="1"/>
        <end position="24"/>
    </location>
</feature>
<evidence type="ECO:0000313" key="3">
    <source>
        <dbReference type="Proteomes" id="UP001205890"/>
    </source>
</evidence>
<gene>
    <name evidence="2" type="ORF">NK718_17220</name>
</gene>
<accession>A0ABT1LFR6</accession>
<comment type="caution">
    <text evidence="2">The sequence shown here is derived from an EMBL/GenBank/DDBJ whole genome shotgun (WGS) entry which is preliminary data.</text>
</comment>
<dbReference type="Pfam" id="PF06823">
    <property type="entry name" value="DUF1236"/>
    <property type="match status" value="1"/>
</dbReference>